<gene>
    <name evidence="2" type="ORF">DFJ66_5751</name>
</gene>
<sequence>MSSPHRNVRATTPTPPTPPDQRATTVHHLLTAVVEAVDGRRPLRQLAAHLTPPAAAEVGRALGQGARLNRMRVCRISPEVTELSAVVSTRTGRVRALAARMEWSGDRWRCTAFHLLP</sequence>
<protein>
    <submittedName>
        <fullName evidence="2">Uncharacterized protein</fullName>
    </submittedName>
</protein>
<evidence type="ECO:0000256" key="1">
    <source>
        <dbReference type="SAM" id="MobiDB-lite"/>
    </source>
</evidence>
<dbReference type="AlphaFoldDB" id="A0A495XDV4"/>
<feature type="region of interest" description="Disordered" evidence="1">
    <location>
        <begin position="1"/>
        <end position="23"/>
    </location>
</feature>
<dbReference type="RefSeq" id="WP_147459381.1">
    <property type="nucleotide sequence ID" value="NZ_JBIUBA010000053.1"/>
</dbReference>
<dbReference type="InterPro" id="IPR045596">
    <property type="entry name" value="DUF6459"/>
</dbReference>
<dbReference type="OrthoDB" id="3692215at2"/>
<comment type="caution">
    <text evidence="2">The sequence shown here is derived from an EMBL/GenBank/DDBJ whole genome shotgun (WGS) entry which is preliminary data.</text>
</comment>
<evidence type="ECO:0000313" key="3">
    <source>
        <dbReference type="Proteomes" id="UP000272729"/>
    </source>
</evidence>
<dbReference type="EMBL" id="RBXR01000001">
    <property type="protein sequence ID" value="RKT72440.1"/>
    <property type="molecule type" value="Genomic_DNA"/>
</dbReference>
<dbReference type="Proteomes" id="UP000272729">
    <property type="component" value="Unassembled WGS sequence"/>
</dbReference>
<name>A0A495XDV4_9PSEU</name>
<proteinExistence type="predicted"/>
<accession>A0A495XDV4</accession>
<reference evidence="2 3" key="1">
    <citation type="submission" date="2018-10" db="EMBL/GenBank/DDBJ databases">
        <title>Sequencing the genomes of 1000 actinobacteria strains.</title>
        <authorList>
            <person name="Klenk H.-P."/>
        </authorList>
    </citation>
    <scope>NUCLEOTIDE SEQUENCE [LARGE SCALE GENOMIC DNA]</scope>
    <source>
        <strain evidence="2 3">DSM 43911</strain>
    </source>
</reference>
<evidence type="ECO:0000313" key="2">
    <source>
        <dbReference type="EMBL" id="RKT72440.1"/>
    </source>
</evidence>
<organism evidence="2 3">
    <name type="scientific">Saccharothrix variisporea</name>
    <dbReference type="NCBI Taxonomy" id="543527"/>
    <lineage>
        <taxon>Bacteria</taxon>
        <taxon>Bacillati</taxon>
        <taxon>Actinomycetota</taxon>
        <taxon>Actinomycetes</taxon>
        <taxon>Pseudonocardiales</taxon>
        <taxon>Pseudonocardiaceae</taxon>
        <taxon>Saccharothrix</taxon>
    </lineage>
</organism>
<dbReference type="Pfam" id="PF20060">
    <property type="entry name" value="DUF6459"/>
    <property type="match status" value="1"/>
</dbReference>
<keyword evidence="3" id="KW-1185">Reference proteome</keyword>